<reference evidence="4" key="2">
    <citation type="submission" date="2010-04" db="EMBL/GenBank/DDBJ databases">
        <title>Genome sequence of Salinibacter ruber M8.</title>
        <authorList>
            <consortium name="Genoscope"/>
        </authorList>
    </citation>
    <scope>NUCLEOTIDE SEQUENCE [LARGE SCALE GENOMIC DNA]</scope>
    <source>
        <strain evidence="4">M8</strain>
    </source>
</reference>
<feature type="transmembrane region" description="Helical" evidence="2">
    <location>
        <begin position="28"/>
        <end position="48"/>
    </location>
</feature>
<evidence type="ECO:0000313" key="3">
    <source>
        <dbReference type="EMBL" id="CBH25722.1"/>
    </source>
</evidence>
<feature type="region of interest" description="Disordered" evidence="1">
    <location>
        <begin position="89"/>
        <end position="122"/>
    </location>
</feature>
<keyword evidence="2" id="KW-0812">Transmembrane</keyword>
<dbReference type="Proteomes" id="UP000000933">
    <property type="component" value="Chromosome"/>
</dbReference>
<organism evidence="3 4">
    <name type="scientific">Salinibacter ruber (strain M8)</name>
    <dbReference type="NCBI Taxonomy" id="761659"/>
    <lineage>
        <taxon>Bacteria</taxon>
        <taxon>Pseudomonadati</taxon>
        <taxon>Rhodothermota</taxon>
        <taxon>Rhodothermia</taxon>
        <taxon>Rhodothermales</taxon>
        <taxon>Salinibacteraceae</taxon>
        <taxon>Salinibacter</taxon>
    </lineage>
</organism>
<feature type="transmembrane region" description="Helical" evidence="2">
    <location>
        <begin position="60"/>
        <end position="81"/>
    </location>
</feature>
<evidence type="ECO:0000256" key="1">
    <source>
        <dbReference type="SAM" id="MobiDB-lite"/>
    </source>
</evidence>
<reference evidence="3 4" key="1">
    <citation type="journal article" date="2010" name="ISME J.">
        <title>Fine-scale evolution: genomic, phenotypic and ecological differentiation in two coexisting Salinibacter ruber strains.</title>
        <authorList>
            <person name="Pena A."/>
            <person name="Teeling H."/>
            <person name="Huerta-Cepas J."/>
            <person name="Santos F."/>
            <person name="Yarza P."/>
            <person name="Brito-Echeverria J."/>
            <person name="Lucio M."/>
            <person name="Schmitt-Kopplin P."/>
            <person name="Meseguer I."/>
            <person name="Schenowitz C."/>
            <person name="Dossat C."/>
            <person name="Barbe V."/>
            <person name="Dopazo J."/>
            <person name="Rossello-Mora R."/>
            <person name="Schuler M."/>
            <person name="Glockner F.O."/>
            <person name="Amann R."/>
            <person name="Gabaldon T."/>
            <person name="Anton J."/>
        </authorList>
    </citation>
    <scope>NUCLEOTIDE SEQUENCE [LARGE SCALE GENOMIC DNA]</scope>
    <source>
        <strain evidence="3 4">M8</strain>
    </source>
</reference>
<proteinExistence type="predicted"/>
<dbReference type="KEGG" id="srm:SRM_02801"/>
<evidence type="ECO:0000256" key="2">
    <source>
        <dbReference type="SAM" id="Phobius"/>
    </source>
</evidence>
<name>D5HCG7_SALRM</name>
<sequence length="122" mass="12518">MNCALHVSLRLPIAPCTMPSSETASVSLSYHTIIADVSVLFGTGIFLAQMWGGAPLEHTVVTAAGGGVATYLILAVGYAAARSIVQHGMPFETTAEEDASDEGASAESEPEPSENVPEAQAA</sequence>
<dbReference type="HOGENOM" id="CLU_2025113_0_0_10"/>
<keyword evidence="2" id="KW-0472">Membrane</keyword>
<keyword evidence="2" id="KW-1133">Transmembrane helix</keyword>
<evidence type="ECO:0000313" key="4">
    <source>
        <dbReference type="Proteomes" id="UP000000933"/>
    </source>
</evidence>
<protein>
    <submittedName>
        <fullName evidence="3">Uncharacterized protein</fullName>
    </submittedName>
</protein>
<dbReference type="AlphaFoldDB" id="D5HCG7"/>
<gene>
    <name evidence="3" type="ordered locus">SRM_02801</name>
</gene>
<accession>D5HCG7</accession>
<dbReference type="EMBL" id="FP565814">
    <property type="protein sequence ID" value="CBH25722.1"/>
    <property type="molecule type" value="Genomic_DNA"/>
</dbReference>